<dbReference type="EC" id="2.1.2.10" evidence="2 7"/>
<evidence type="ECO:0000313" key="12">
    <source>
        <dbReference type="Proteomes" id="UP000055590"/>
    </source>
</evidence>
<dbReference type="Gene3D" id="2.40.30.110">
    <property type="entry name" value="Aminomethyltransferase beta-barrel domains"/>
    <property type="match status" value="1"/>
</dbReference>
<dbReference type="AlphaFoldDB" id="A0A0K1P8F4"/>
<dbReference type="InterPro" id="IPR029043">
    <property type="entry name" value="GcvT/YgfZ_C"/>
</dbReference>
<dbReference type="GO" id="GO:0032259">
    <property type="term" value="P:methylation"/>
    <property type="evidence" value="ECO:0007669"/>
    <property type="project" value="UniProtKB-KW"/>
</dbReference>
<evidence type="ECO:0000256" key="6">
    <source>
        <dbReference type="ARBA" id="ARBA00047665"/>
    </source>
</evidence>
<keyword evidence="12" id="KW-1185">Reference proteome</keyword>
<keyword evidence="3 7" id="KW-0032">Aminotransferase</keyword>
<dbReference type="GO" id="GO:0005829">
    <property type="term" value="C:cytosol"/>
    <property type="evidence" value="ECO:0007669"/>
    <property type="project" value="TreeGrafter"/>
</dbReference>
<feature type="domain" description="Aminomethyltransferase C-terminal" evidence="10">
    <location>
        <begin position="282"/>
        <end position="360"/>
    </location>
</feature>
<dbReference type="PANTHER" id="PTHR43757:SF2">
    <property type="entry name" value="AMINOMETHYLTRANSFERASE, MITOCHONDRIAL"/>
    <property type="match status" value="1"/>
</dbReference>
<comment type="catalytic activity">
    <reaction evidence="6 7">
        <text>N(6)-[(R)-S(8)-aminomethyldihydrolipoyl]-L-lysyl-[protein] + (6S)-5,6,7,8-tetrahydrofolate = N(6)-[(R)-dihydrolipoyl]-L-lysyl-[protein] + (6R)-5,10-methylene-5,6,7,8-tetrahydrofolate + NH4(+)</text>
        <dbReference type="Rhea" id="RHEA:16945"/>
        <dbReference type="Rhea" id="RHEA-COMP:10475"/>
        <dbReference type="Rhea" id="RHEA-COMP:10492"/>
        <dbReference type="ChEBI" id="CHEBI:15636"/>
        <dbReference type="ChEBI" id="CHEBI:28938"/>
        <dbReference type="ChEBI" id="CHEBI:57453"/>
        <dbReference type="ChEBI" id="CHEBI:83100"/>
        <dbReference type="ChEBI" id="CHEBI:83143"/>
        <dbReference type="EC" id="2.1.2.10"/>
    </reaction>
</comment>
<accession>A0A0K1P8F4</accession>
<dbReference type="InterPro" id="IPR028896">
    <property type="entry name" value="GcvT/YgfZ/DmdA"/>
</dbReference>
<dbReference type="GO" id="GO:0008168">
    <property type="term" value="F:methyltransferase activity"/>
    <property type="evidence" value="ECO:0007669"/>
    <property type="project" value="UniProtKB-KW"/>
</dbReference>
<dbReference type="HAMAP" id="MF_00259">
    <property type="entry name" value="GcvT"/>
    <property type="match status" value="1"/>
</dbReference>
<dbReference type="PIRSF" id="PIRSF006487">
    <property type="entry name" value="GcvT"/>
    <property type="match status" value="1"/>
</dbReference>
<dbReference type="Pfam" id="PF01571">
    <property type="entry name" value="GCV_T"/>
    <property type="match status" value="1"/>
</dbReference>
<dbReference type="Gene3D" id="3.30.1360.120">
    <property type="entry name" value="Probable tRNA modification gtpase trme, domain 1"/>
    <property type="match status" value="1"/>
</dbReference>
<dbReference type="SUPFAM" id="SSF101790">
    <property type="entry name" value="Aminomethyltransferase beta-barrel domain"/>
    <property type="match status" value="1"/>
</dbReference>
<feature type="binding site" evidence="8">
    <location>
        <position position="196"/>
    </location>
    <ligand>
        <name>substrate</name>
    </ligand>
</feature>
<dbReference type="FunFam" id="2.40.30.110:FF:000003">
    <property type="entry name" value="Aminomethyltransferase"/>
    <property type="match status" value="1"/>
</dbReference>
<dbReference type="RefSeq" id="WP_050724346.1">
    <property type="nucleotide sequence ID" value="NZ_CP012332.1"/>
</dbReference>
<dbReference type="Gene3D" id="4.10.1250.10">
    <property type="entry name" value="Aminomethyltransferase fragment"/>
    <property type="match status" value="1"/>
</dbReference>
<keyword evidence="11" id="KW-0489">Methyltransferase</keyword>
<dbReference type="InterPro" id="IPR006222">
    <property type="entry name" value="GCVT_N"/>
</dbReference>
<dbReference type="GO" id="GO:0005960">
    <property type="term" value="C:glycine cleavage complex"/>
    <property type="evidence" value="ECO:0007669"/>
    <property type="project" value="InterPro"/>
</dbReference>
<gene>
    <name evidence="7" type="primary">gcvT</name>
    <name evidence="11" type="ORF">AKJ08_0195</name>
</gene>
<dbReference type="Pfam" id="PF08669">
    <property type="entry name" value="GCV_T_C"/>
    <property type="match status" value="1"/>
</dbReference>
<dbReference type="GO" id="GO:0019464">
    <property type="term" value="P:glycine decarboxylation via glycine cleavage system"/>
    <property type="evidence" value="ECO:0007669"/>
    <property type="project" value="UniProtKB-UniRule"/>
</dbReference>
<dbReference type="KEGG" id="vin:AKJ08_0195"/>
<comment type="similarity">
    <text evidence="1 7">Belongs to the GcvT family.</text>
</comment>
<evidence type="ECO:0000256" key="2">
    <source>
        <dbReference type="ARBA" id="ARBA00012616"/>
    </source>
</evidence>
<evidence type="ECO:0000256" key="7">
    <source>
        <dbReference type="HAMAP-Rule" id="MF_00259"/>
    </source>
</evidence>
<protein>
    <recommendedName>
        <fullName evidence="2 7">Aminomethyltransferase</fullName>
        <ecNumber evidence="2 7">2.1.2.10</ecNumber>
    </recommendedName>
    <alternativeName>
        <fullName evidence="5 7">Glycine cleavage system T protein</fullName>
    </alternativeName>
</protein>
<sequence>MAPRRTPLYDAHVRHGGKLVEFAGWELPVQYKGVIDEHRAVREAAGLFDVSHMGEVFFEGEGALEACNELVTNDLRSIGDGQALYAGLLNERGGFVDDVICYRFSPTKILVCTNASNAEKDFEWMKSHAKAGPVVRDAGADFAQLALQGPKAIGILQKLTSADLQAIAFFRFAEIEVDGKPVIAARTGYTGEDGFEIFCRPGDATDLWEAILAAGKDEGLMPAGLGARDSLRTESKLALYGNDIDDEHTPLEASLGWIVKLDKPGFIGKEALVRQKADGVKRKLIGFELTERGIPRHGYPILSNGQPVGVVTSGTMSPTLQKPIGIGYVPPELASEGSTFEVEIRGKPVAARVVKTPFYKRPA</sequence>
<dbReference type="PANTHER" id="PTHR43757">
    <property type="entry name" value="AMINOMETHYLTRANSFERASE"/>
    <property type="match status" value="1"/>
</dbReference>
<dbReference type="GO" id="GO:0008483">
    <property type="term" value="F:transaminase activity"/>
    <property type="evidence" value="ECO:0007669"/>
    <property type="project" value="UniProtKB-KW"/>
</dbReference>
<dbReference type="InterPro" id="IPR006223">
    <property type="entry name" value="GcvT"/>
</dbReference>
<evidence type="ECO:0000256" key="8">
    <source>
        <dbReference type="PIRSR" id="PIRSR006487-1"/>
    </source>
</evidence>
<dbReference type="STRING" id="1391653.AKJ08_0195"/>
<dbReference type="NCBIfam" id="NF001567">
    <property type="entry name" value="PRK00389.1"/>
    <property type="match status" value="1"/>
</dbReference>
<dbReference type="InterPro" id="IPR013977">
    <property type="entry name" value="GcvT_C"/>
</dbReference>
<dbReference type="InterPro" id="IPR027266">
    <property type="entry name" value="TrmE/GcvT-like"/>
</dbReference>
<organism evidence="11 12">
    <name type="scientific">Vulgatibacter incomptus</name>
    <dbReference type="NCBI Taxonomy" id="1391653"/>
    <lineage>
        <taxon>Bacteria</taxon>
        <taxon>Pseudomonadati</taxon>
        <taxon>Myxococcota</taxon>
        <taxon>Myxococcia</taxon>
        <taxon>Myxococcales</taxon>
        <taxon>Cystobacterineae</taxon>
        <taxon>Vulgatibacteraceae</taxon>
        <taxon>Vulgatibacter</taxon>
    </lineage>
</organism>
<dbReference type="InterPro" id="IPR022903">
    <property type="entry name" value="GcvT_bac"/>
</dbReference>
<reference evidence="11 12" key="1">
    <citation type="submission" date="2015-08" db="EMBL/GenBank/DDBJ databases">
        <authorList>
            <person name="Babu N.S."/>
            <person name="Beckwith C.J."/>
            <person name="Beseler K.G."/>
            <person name="Brison A."/>
            <person name="Carone J.V."/>
            <person name="Caskin T.P."/>
            <person name="Diamond M."/>
            <person name="Durham M.E."/>
            <person name="Foxe J.M."/>
            <person name="Go M."/>
            <person name="Henderson B.A."/>
            <person name="Jones I.B."/>
            <person name="McGettigan J.A."/>
            <person name="Micheletti S.J."/>
            <person name="Nasrallah M.E."/>
            <person name="Ortiz D."/>
            <person name="Piller C.R."/>
            <person name="Privatt S.R."/>
            <person name="Schneider S.L."/>
            <person name="Sharp S."/>
            <person name="Smith T.C."/>
            <person name="Stanton J.D."/>
            <person name="Ullery H.E."/>
            <person name="Wilson R.J."/>
            <person name="Serrano M.G."/>
            <person name="Buck G."/>
            <person name="Lee V."/>
            <person name="Wang Y."/>
            <person name="Carvalho R."/>
            <person name="Voegtly L."/>
            <person name="Shi R."/>
            <person name="Duckworth R."/>
            <person name="Johnson A."/>
            <person name="Loviza R."/>
            <person name="Walstead R."/>
            <person name="Shah Z."/>
            <person name="Kiflezghi M."/>
            <person name="Wade K."/>
            <person name="Ball S.L."/>
            <person name="Bradley K.W."/>
            <person name="Asai D.J."/>
            <person name="Bowman C.A."/>
            <person name="Russell D.A."/>
            <person name="Pope W.H."/>
            <person name="Jacobs-Sera D."/>
            <person name="Hendrix R.W."/>
            <person name="Hatfull G.F."/>
        </authorList>
    </citation>
    <scope>NUCLEOTIDE SEQUENCE [LARGE SCALE GENOMIC DNA]</scope>
    <source>
        <strain evidence="11 12">DSM 27710</strain>
    </source>
</reference>
<feature type="domain" description="GCVT N-terminal" evidence="9">
    <location>
        <begin position="8"/>
        <end position="263"/>
    </location>
</feature>
<dbReference type="PATRIC" id="fig|1391653.3.peg.207"/>
<dbReference type="GO" id="GO:0004047">
    <property type="term" value="F:aminomethyltransferase activity"/>
    <property type="evidence" value="ECO:0007669"/>
    <property type="project" value="UniProtKB-UniRule"/>
</dbReference>
<evidence type="ECO:0000256" key="4">
    <source>
        <dbReference type="ARBA" id="ARBA00022679"/>
    </source>
</evidence>
<keyword evidence="4 7" id="KW-0808">Transferase</keyword>
<dbReference type="Gene3D" id="3.30.70.1400">
    <property type="entry name" value="Aminomethyltransferase beta-barrel domains"/>
    <property type="match status" value="1"/>
</dbReference>
<dbReference type="EMBL" id="CP012332">
    <property type="protein sequence ID" value="AKU89808.1"/>
    <property type="molecule type" value="Genomic_DNA"/>
</dbReference>
<evidence type="ECO:0000256" key="5">
    <source>
        <dbReference type="ARBA" id="ARBA00031395"/>
    </source>
</evidence>
<comment type="subunit">
    <text evidence="7">The glycine cleavage system is composed of four proteins: P, T, L and H.</text>
</comment>
<dbReference type="SUPFAM" id="SSF103025">
    <property type="entry name" value="Folate-binding domain"/>
    <property type="match status" value="1"/>
</dbReference>
<name>A0A0K1P8F4_9BACT</name>
<dbReference type="Proteomes" id="UP000055590">
    <property type="component" value="Chromosome"/>
</dbReference>
<dbReference type="OrthoDB" id="9774591at2"/>
<evidence type="ECO:0000256" key="3">
    <source>
        <dbReference type="ARBA" id="ARBA00022576"/>
    </source>
</evidence>
<dbReference type="NCBIfam" id="TIGR00528">
    <property type="entry name" value="gcvT"/>
    <property type="match status" value="1"/>
</dbReference>
<evidence type="ECO:0000256" key="1">
    <source>
        <dbReference type="ARBA" id="ARBA00008609"/>
    </source>
</evidence>
<proteinExistence type="inferred from homology"/>
<evidence type="ECO:0000259" key="9">
    <source>
        <dbReference type="Pfam" id="PF01571"/>
    </source>
</evidence>
<evidence type="ECO:0000313" key="11">
    <source>
        <dbReference type="EMBL" id="AKU89808.1"/>
    </source>
</evidence>
<evidence type="ECO:0000259" key="10">
    <source>
        <dbReference type="Pfam" id="PF08669"/>
    </source>
</evidence>
<comment type="function">
    <text evidence="7">The glycine cleavage system catalyzes the degradation of glycine.</text>
</comment>